<dbReference type="GO" id="GO:0051087">
    <property type="term" value="F:protein-folding chaperone binding"/>
    <property type="evidence" value="ECO:0007669"/>
    <property type="project" value="TreeGrafter"/>
</dbReference>
<feature type="compositionally biased region" description="Acidic residues" evidence="2">
    <location>
        <begin position="115"/>
        <end position="129"/>
    </location>
</feature>
<dbReference type="EMBL" id="KZ308735">
    <property type="protein sequence ID" value="KAG8233679.1"/>
    <property type="molecule type" value="Genomic_DNA"/>
</dbReference>
<dbReference type="CDD" id="cd06465">
    <property type="entry name" value="p23_hB-ind1_like"/>
    <property type="match status" value="1"/>
</dbReference>
<dbReference type="PANTHER" id="PTHR22932">
    <property type="entry name" value="TELOMERASE-BINDING PROTEIN P23 HSP90 CO-CHAPERONE"/>
    <property type="match status" value="1"/>
</dbReference>
<gene>
    <name evidence="4" type="ORF">J437_LFUL014121</name>
</gene>
<dbReference type="GO" id="GO:0051879">
    <property type="term" value="F:Hsp90 protein binding"/>
    <property type="evidence" value="ECO:0007669"/>
    <property type="project" value="InterPro"/>
</dbReference>
<evidence type="ECO:0000313" key="5">
    <source>
        <dbReference type="Proteomes" id="UP000792457"/>
    </source>
</evidence>
<evidence type="ECO:0000259" key="3">
    <source>
        <dbReference type="PROSITE" id="PS51203"/>
    </source>
</evidence>
<dbReference type="GO" id="GO:0005829">
    <property type="term" value="C:cytosol"/>
    <property type="evidence" value="ECO:0007669"/>
    <property type="project" value="TreeGrafter"/>
</dbReference>
<dbReference type="InterPro" id="IPR007052">
    <property type="entry name" value="CS_dom"/>
</dbReference>
<dbReference type="GO" id="GO:0006457">
    <property type="term" value="P:protein folding"/>
    <property type="evidence" value="ECO:0007669"/>
    <property type="project" value="TreeGrafter"/>
</dbReference>
<dbReference type="OrthoDB" id="1564555at2759"/>
<evidence type="ECO:0000313" key="4">
    <source>
        <dbReference type="EMBL" id="KAG8233679.1"/>
    </source>
</evidence>
<feature type="domain" description="CS" evidence="3">
    <location>
        <begin position="7"/>
        <end position="96"/>
    </location>
</feature>
<dbReference type="Pfam" id="PF04969">
    <property type="entry name" value="CS"/>
    <property type="match status" value="1"/>
</dbReference>
<dbReference type="SUPFAM" id="SSF49764">
    <property type="entry name" value="HSP20-like chaperones"/>
    <property type="match status" value="1"/>
</dbReference>
<name>A0A8K0KEA7_LADFU</name>
<organism evidence="4 5">
    <name type="scientific">Ladona fulva</name>
    <name type="common">Scarce chaser dragonfly</name>
    <name type="synonym">Libellula fulva</name>
    <dbReference type="NCBI Taxonomy" id="123851"/>
    <lineage>
        <taxon>Eukaryota</taxon>
        <taxon>Metazoa</taxon>
        <taxon>Ecdysozoa</taxon>
        <taxon>Arthropoda</taxon>
        <taxon>Hexapoda</taxon>
        <taxon>Insecta</taxon>
        <taxon>Pterygota</taxon>
        <taxon>Palaeoptera</taxon>
        <taxon>Odonata</taxon>
        <taxon>Epiprocta</taxon>
        <taxon>Anisoptera</taxon>
        <taxon>Libelluloidea</taxon>
        <taxon>Libellulidae</taxon>
        <taxon>Ladona</taxon>
    </lineage>
</organism>
<dbReference type="GO" id="GO:0051131">
    <property type="term" value="P:chaperone-mediated protein complex assembly"/>
    <property type="evidence" value="ECO:0007669"/>
    <property type="project" value="TreeGrafter"/>
</dbReference>
<evidence type="ECO:0000256" key="2">
    <source>
        <dbReference type="SAM" id="MobiDB-lite"/>
    </source>
</evidence>
<comment type="similarity">
    <text evidence="1">Belongs to the p23/wos2 family.</text>
</comment>
<proteinExistence type="inferred from homology"/>
<comment type="caution">
    <text evidence="4">The sequence shown here is derived from an EMBL/GenBank/DDBJ whole genome shotgun (WGS) entry which is preliminary data.</text>
</comment>
<evidence type="ECO:0000256" key="1">
    <source>
        <dbReference type="ARBA" id="ARBA00025733"/>
    </source>
</evidence>
<feature type="region of interest" description="Disordered" evidence="2">
    <location>
        <begin position="115"/>
        <end position="166"/>
    </location>
</feature>
<reference evidence="4" key="2">
    <citation type="submission" date="2017-10" db="EMBL/GenBank/DDBJ databases">
        <title>Ladona fulva Genome sequencing and assembly.</title>
        <authorList>
            <person name="Murali S."/>
            <person name="Richards S."/>
            <person name="Bandaranaike D."/>
            <person name="Bellair M."/>
            <person name="Blankenburg K."/>
            <person name="Chao H."/>
            <person name="Dinh H."/>
            <person name="Doddapaneni H."/>
            <person name="Dugan-Rocha S."/>
            <person name="Elkadiri S."/>
            <person name="Gnanaolivu R."/>
            <person name="Hernandez B."/>
            <person name="Skinner E."/>
            <person name="Javaid M."/>
            <person name="Lee S."/>
            <person name="Li M."/>
            <person name="Ming W."/>
            <person name="Munidasa M."/>
            <person name="Muniz J."/>
            <person name="Nguyen L."/>
            <person name="Hughes D."/>
            <person name="Osuji N."/>
            <person name="Pu L.-L."/>
            <person name="Puazo M."/>
            <person name="Qu C."/>
            <person name="Quiroz J."/>
            <person name="Raj R."/>
            <person name="Weissenberger G."/>
            <person name="Xin Y."/>
            <person name="Zou X."/>
            <person name="Han Y."/>
            <person name="Worley K."/>
            <person name="Muzny D."/>
            <person name="Gibbs R."/>
        </authorList>
    </citation>
    <scope>NUCLEOTIDE SEQUENCE</scope>
    <source>
        <strain evidence="4">Sampled in the wild</strain>
    </source>
</reference>
<dbReference type="AlphaFoldDB" id="A0A8K0KEA7"/>
<dbReference type="FunFam" id="2.60.40.790:FF:000013">
    <property type="entry name" value="Very-long-chain (3R)-3-hydroxyacyl-CoA dehydratase"/>
    <property type="match status" value="1"/>
</dbReference>
<protein>
    <recommendedName>
        <fullName evidence="3">CS domain-containing protein</fullName>
    </recommendedName>
</protein>
<accession>A0A8K0KEA7</accession>
<dbReference type="Gene3D" id="2.60.40.790">
    <property type="match status" value="1"/>
</dbReference>
<dbReference type="PANTHER" id="PTHR22932:SF1">
    <property type="entry name" value="CO-CHAPERONE PROTEIN DAF-41"/>
    <property type="match status" value="1"/>
</dbReference>
<feature type="compositionally biased region" description="Acidic residues" evidence="2">
    <location>
        <begin position="151"/>
        <end position="166"/>
    </location>
</feature>
<reference evidence="4" key="1">
    <citation type="submission" date="2013-04" db="EMBL/GenBank/DDBJ databases">
        <authorList>
            <person name="Qu J."/>
            <person name="Murali S.C."/>
            <person name="Bandaranaike D."/>
            <person name="Bellair M."/>
            <person name="Blankenburg K."/>
            <person name="Chao H."/>
            <person name="Dinh H."/>
            <person name="Doddapaneni H."/>
            <person name="Downs B."/>
            <person name="Dugan-Rocha S."/>
            <person name="Elkadiri S."/>
            <person name="Gnanaolivu R.D."/>
            <person name="Hernandez B."/>
            <person name="Javaid M."/>
            <person name="Jayaseelan J.C."/>
            <person name="Lee S."/>
            <person name="Li M."/>
            <person name="Ming W."/>
            <person name="Munidasa M."/>
            <person name="Muniz J."/>
            <person name="Nguyen L."/>
            <person name="Ongeri F."/>
            <person name="Osuji N."/>
            <person name="Pu L.-L."/>
            <person name="Puazo M."/>
            <person name="Qu C."/>
            <person name="Quiroz J."/>
            <person name="Raj R."/>
            <person name="Weissenberger G."/>
            <person name="Xin Y."/>
            <person name="Zou X."/>
            <person name="Han Y."/>
            <person name="Richards S."/>
            <person name="Worley K."/>
            <person name="Muzny D."/>
            <person name="Gibbs R."/>
        </authorList>
    </citation>
    <scope>NUCLEOTIDE SEQUENCE</scope>
    <source>
        <strain evidence="4">Sampled in the wild</strain>
    </source>
</reference>
<dbReference type="InterPro" id="IPR045250">
    <property type="entry name" value="p23-like"/>
</dbReference>
<sequence length="166" mass="19026">MVSGETIHPPPVMWAQRANVVFLTICLEDCKDPQIKLENDKVYFHGVGGTEKKVYEVTIEFFKEIDTEKSVQVVRDRNIEFLLLKKELGPYWPHLQKDKKKYHWLKVDFNKWKDEDDSEDELGQGDDLEEMMRQMGGLGGAGDGKPSFDDMGGESDSDDEGLPDLE</sequence>
<dbReference type="PROSITE" id="PS51203">
    <property type="entry name" value="CS"/>
    <property type="match status" value="1"/>
</dbReference>
<dbReference type="Proteomes" id="UP000792457">
    <property type="component" value="Unassembled WGS sequence"/>
</dbReference>
<dbReference type="InterPro" id="IPR008978">
    <property type="entry name" value="HSP20-like_chaperone"/>
</dbReference>
<keyword evidence="5" id="KW-1185">Reference proteome</keyword>
<dbReference type="GO" id="GO:0005634">
    <property type="term" value="C:nucleus"/>
    <property type="evidence" value="ECO:0007669"/>
    <property type="project" value="TreeGrafter"/>
</dbReference>